<organism evidence="3 4">
    <name type="scientific">Cordylochernes scorpioides</name>
    <dbReference type="NCBI Taxonomy" id="51811"/>
    <lineage>
        <taxon>Eukaryota</taxon>
        <taxon>Metazoa</taxon>
        <taxon>Ecdysozoa</taxon>
        <taxon>Arthropoda</taxon>
        <taxon>Chelicerata</taxon>
        <taxon>Arachnida</taxon>
        <taxon>Pseudoscorpiones</taxon>
        <taxon>Cheliferoidea</taxon>
        <taxon>Chernetidae</taxon>
        <taxon>Cordylochernes</taxon>
    </lineage>
</organism>
<evidence type="ECO:0000313" key="3">
    <source>
        <dbReference type="EMBL" id="UYV81020.1"/>
    </source>
</evidence>
<dbReference type="Pfam" id="PF00249">
    <property type="entry name" value="Myb_DNA-binding"/>
    <property type="match status" value="1"/>
</dbReference>
<gene>
    <name evidence="3" type="ORF">LAZ67_19002543</name>
</gene>
<dbReference type="EMBL" id="CP092881">
    <property type="protein sequence ID" value="UYV81020.1"/>
    <property type="molecule type" value="Genomic_DNA"/>
</dbReference>
<dbReference type="SMART" id="SM00717">
    <property type="entry name" value="SANT"/>
    <property type="match status" value="1"/>
</dbReference>
<keyword evidence="4" id="KW-1185">Reference proteome</keyword>
<evidence type="ECO:0000256" key="1">
    <source>
        <dbReference type="ARBA" id="ARBA00004123"/>
    </source>
</evidence>
<protein>
    <submittedName>
        <fullName evidence="3">C17orf49</fullName>
    </submittedName>
</protein>
<dbReference type="PANTHER" id="PTHR21397:SF2">
    <property type="entry name" value="CHROMATIN COMPLEXES SUBUNIT BAP18"/>
    <property type="match status" value="1"/>
</dbReference>
<dbReference type="Gene3D" id="1.10.10.60">
    <property type="entry name" value="Homeodomain-like"/>
    <property type="match status" value="1"/>
</dbReference>
<feature type="domain" description="Myb-like" evidence="2">
    <location>
        <begin position="36"/>
        <end position="84"/>
    </location>
</feature>
<sequence length="160" mass="17119">MSSITVGEIFTAAGAAFTRLGELTMQLHPVAEPSPSSNKWTSEEIEMLRSAVRNFGDELNKISEHIKGRTINQIKTSMKRKAYDDAGIPLKKQPILTIKTTAPSASHTDAPTRAIPTISQASKSSGCAEITLNMLNATEPEVDVEGLGSGAVKLEYDSSS</sequence>
<proteinExistence type="predicted"/>
<dbReference type="CDD" id="cd00167">
    <property type="entry name" value="SANT"/>
    <property type="match status" value="1"/>
</dbReference>
<dbReference type="Proteomes" id="UP001235939">
    <property type="component" value="Chromosome 19"/>
</dbReference>
<dbReference type="InterPro" id="IPR001005">
    <property type="entry name" value="SANT/Myb"/>
</dbReference>
<evidence type="ECO:0000313" key="4">
    <source>
        <dbReference type="Proteomes" id="UP001235939"/>
    </source>
</evidence>
<dbReference type="PANTHER" id="PTHR21397">
    <property type="entry name" value="CHROMATIN COMPLEXES SUBUNIT BAP18-RELATED"/>
    <property type="match status" value="1"/>
</dbReference>
<reference evidence="3 4" key="1">
    <citation type="submission" date="2022-01" db="EMBL/GenBank/DDBJ databases">
        <title>A chromosomal length assembly of Cordylochernes scorpioides.</title>
        <authorList>
            <person name="Zeh D."/>
            <person name="Zeh J."/>
        </authorList>
    </citation>
    <scope>NUCLEOTIDE SEQUENCE [LARGE SCALE GENOMIC DNA]</scope>
    <source>
        <strain evidence="3">IN4F17</strain>
        <tissue evidence="3">Whole Body</tissue>
    </source>
</reference>
<evidence type="ECO:0000259" key="2">
    <source>
        <dbReference type="SMART" id="SM00717"/>
    </source>
</evidence>
<name>A0ABY6LMT2_9ARAC</name>
<comment type="subcellular location">
    <subcellularLocation>
        <location evidence="1">Nucleus</location>
    </subcellularLocation>
</comment>
<accession>A0ABY6LMT2</accession>
<dbReference type="SUPFAM" id="SSF46689">
    <property type="entry name" value="Homeodomain-like"/>
    <property type="match status" value="1"/>
</dbReference>
<dbReference type="InterPro" id="IPR009057">
    <property type="entry name" value="Homeodomain-like_sf"/>
</dbReference>